<dbReference type="AlphaFoldDB" id="A0A0R3S058"/>
<keyword evidence="1" id="KW-0175">Coiled coil</keyword>
<feature type="coiled-coil region" evidence="1">
    <location>
        <begin position="144"/>
        <end position="178"/>
    </location>
</feature>
<name>A0A0R3S058_9BILA</name>
<feature type="region of interest" description="Disordered" evidence="2">
    <location>
        <begin position="402"/>
        <end position="422"/>
    </location>
</feature>
<reference evidence="4" key="1">
    <citation type="submission" date="2017-02" db="UniProtKB">
        <authorList>
            <consortium name="WormBaseParasite"/>
        </authorList>
    </citation>
    <scope>IDENTIFICATION</scope>
</reference>
<keyword evidence="3" id="KW-1185">Reference proteome</keyword>
<evidence type="ECO:0000256" key="2">
    <source>
        <dbReference type="SAM" id="MobiDB-lite"/>
    </source>
</evidence>
<evidence type="ECO:0000313" key="4">
    <source>
        <dbReference type="WBParaSite" id="EEL_0000799901-mRNA-1"/>
    </source>
</evidence>
<evidence type="ECO:0000256" key="1">
    <source>
        <dbReference type="SAM" id="Coils"/>
    </source>
</evidence>
<dbReference type="WBParaSite" id="EEL_0000799901-mRNA-1">
    <property type="protein sequence ID" value="EEL_0000799901-mRNA-1"/>
    <property type="gene ID" value="EEL_0000799901"/>
</dbReference>
<accession>A0A0R3S058</accession>
<sequence length="547" mass="61796">MSSDGNDEECLVEQLRKELRDLAWEEEEAKQTLKKQRYKNEEAEKERDEIKVILEKEEMGIAKKDEELKHFRARVQLRREKIENMRQQILINQMRKAEADEQIEELKKTLEEVKVKEKASHQLLRDRLKAVQTKLLNASWVIARRKEEEELACICKQIDEARAKKERLLQSIQKKEAIFAGNRELPFINFCVAIAAMALKNHALLKRLAREYVTIAQLTEELSNQGILDTSTLSQYSQSQNNQIQPLEEKDESSLCLNNIRSTDANEETEFDCMRGKTAEETIITNFQANGEVHLDFHKEVNSAMTMPAPDDGKLKEDVKLIIIDEEIEKTTSNTTMEVDKSREVSQTSDELEASAARFEEKIIDMSQKHLLTDVNINPSQTSDKGSNIDNNFVSNFIDSSEEVETAASGGSEGENTVDYNDGESESVPGINMKPMHSASDLDPTNFFESFTNFVPSTSAMNLSNTYLGMDTEFDASAIFNLSAMMQNHSGSVPGANDYMALFGGVDTNASSHGNEGFELNFDSLPDENQSKDGIDGIDGNGRFFDF</sequence>
<evidence type="ECO:0000313" key="3">
    <source>
        <dbReference type="Proteomes" id="UP000050640"/>
    </source>
</evidence>
<feature type="coiled-coil region" evidence="1">
    <location>
        <begin position="12"/>
        <end position="119"/>
    </location>
</feature>
<dbReference type="Proteomes" id="UP000050640">
    <property type="component" value="Unplaced"/>
</dbReference>
<protein>
    <submittedName>
        <fullName evidence="4">BZIP domain-containing protein</fullName>
    </submittedName>
</protein>
<organism evidence="3 4">
    <name type="scientific">Elaeophora elaphi</name>
    <dbReference type="NCBI Taxonomy" id="1147741"/>
    <lineage>
        <taxon>Eukaryota</taxon>
        <taxon>Metazoa</taxon>
        <taxon>Ecdysozoa</taxon>
        <taxon>Nematoda</taxon>
        <taxon>Chromadorea</taxon>
        <taxon>Rhabditida</taxon>
        <taxon>Spirurina</taxon>
        <taxon>Spiruromorpha</taxon>
        <taxon>Filarioidea</taxon>
        <taxon>Onchocercidae</taxon>
        <taxon>Elaeophora</taxon>
    </lineage>
</organism>
<proteinExistence type="predicted"/>